<proteinExistence type="predicted"/>
<keyword evidence="1" id="KW-0472">Membrane</keyword>
<evidence type="ECO:0000313" key="2">
    <source>
        <dbReference type="EMBL" id="QXQ13140.1"/>
    </source>
</evidence>
<dbReference type="InterPro" id="IPR019933">
    <property type="entry name" value="DivIVA_domain"/>
</dbReference>
<keyword evidence="1" id="KW-1133">Transmembrane helix</keyword>
<gene>
    <name evidence="2" type="ORF">KV203_14780</name>
</gene>
<protein>
    <submittedName>
        <fullName evidence="2">DivIVA domain-containing protein</fullName>
    </submittedName>
</protein>
<accession>A0ABX8S9H6</accession>
<dbReference type="Proteomes" id="UP000887023">
    <property type="component" value="Chromosome"/>
</dbReference>
<keyword evidence="1" id="KW-0812">Transmembrane</keyword>
<feature type="transmembrane region" description="Helical" evidence="1">
    <location>
        <begin position="6"/>
        <end position="26"/>
    </location>
</feature>
<name>A0ABX8S9H6_9ACTN</name>
<keyword evidence="3" id="KW-1185">Reference proteome</keyword>
<dbReference type="EMBL" id="CP079105">
    <property type="protein sequence ID" value="QXQ13140.1"/>
    <property type="molecule type" value="Genomic_DNA"/>
</dbReference>
<evidence type="ECO:0000256" key="1">
    <source>
        <dbReference type="SAM" id="Phobius"/>
    </source>
</evidence>
<reference evidence="2" key="1">
    <citation type="submission" date="2021-07" db="EMBL/GenBank/DDBJ databases">
        <title>Candidatus Kaistella beijingensis sp. nov. isolated from a municipal wastewater treatment plant is involved in sludge foaming.</title>
        <authorList>
            <person name="Song Y."/>
            <person name="Liu S.-J."/>
        </authorList>
    </citation>
    <scope>NUCLEOTIDE SEQUENCE</scope>
    <source>
        <strain evidence="2">DSM 43998</strain>
    </source>
</reference>
<sequence length="103" mass="11067">MLTMLLYVLVVAVVGALLFVVAGVVFGRSEELGPLPGETTLTRLPARGVTGADVRALQFQQVVRGYKASEVDWALEQLGAEIDRLRARLPADDEERAGVAEST</sequence>
<evidence type="ECO:0000313" key="3">
    <source>
        <dbReference type="Proteomes" id="UP000887023"/>
    </source>
</evidence>
<dbReference type="RefSeq" id="WP_066471233.1">
    <property type="nucleotide sequence ID" value="NZ_CBCRUZ010000011.1"/>
</dbReference>
<organism evidence="2 3">
    <name type="scientific">Skermania pinensis</name>
    <dbReference type="NCBI Taxonomy" id="39122"/>
    <lineage>
        <taxon>Bacteria</taxon>
        <taxon>Bacillati</taxon>
        <taxon>Actinomycetota</taxon>
        <taxon>Actinomycetes</taxon>
        <taxon>Mycobacteriales</taxon>
        <taxon>Gordoniaceae</taxon>
        <taxon>Skermania</taxon>
    </lineage>
</organism>
<dbReference type="NCBIfam" id="TIGR03544">
    <property type="entry name" value="DivI1A_domain"/>
    <property type="match status" value="1"/>
</dbReference>